<comment type="caution">
    <text evidence="4">The sequence shown here is derived from an EMBL/GenBank/DDBJ whole genome shotgun (WGS) entry which is preliminary data.</text>
</comment>
<feature type="region of interest" description="Disordered" evidence="1">
    <location>
        <begin position="1"/>
        <end position="85"/>
    </location>
</feature>
<feature type="domain" description="Myb-like" evidence="2">
    <location>
        <begin position="218"/>
        <end position="263"/>
    </location>
</feature>
<dbReference type="PANTHER" id="PTHR46760">
    <property type="entry name" value="TRANSCRIPTION TERMINATION FACTOR 1"/>
    <property type="match status" value="1"/>
</dbReference>
<evidence type="ECO:0008006" key="6">
    <source>
        <dbReference type="Google" id="ProtNLM"/>
    </source>
</evidence>
<dbReference type="EMBL" id="JAFDVH010000004">
    <property type="protein sequence ID" value="KAG7480431.1"/>
    <property type="molecule type" value="Genomic_DNA"/>
</dbReference>
<name>A0A9D3TH15_MEGAT</name>
<dbReference type="PANTHER" id="PTHR46760:SF1">
    <property type="entry name" value="TRANSCRIPTION TERMINATION FACTOR 1"/>
    <property type="match status" value="1"/>
</dbReference>
<feature type="domain" description="Myb-like" evidence="2">
    <location>
        <begin position="265"/>
        <end position="336"/>
    </location>
</feature>
<dbReference type="InterPro" id="IPR001005">
    <property type="entry name" value="SANT/Myb"/>
</dbReference>
<dbReference type="Pfam" id="PF13921">
    <property type="entry name" value="Myb_DNA-bind_6"/>
    <property type="match status" value="1"/>
</dbReference>
<protein>
    <recommendedName>
        <fullName evidence="6">Transcription termination factor 1</fullName>
    </recommendedName>
</protein>
<dbReference type="GO" id="GO:0003682">
    <property type="term" value="F:chromatin binding"/>
    <property type="evidence" value="ECO:0007669"/>
    <property type="project" value="TreeGrafter"/>
</dbReference>
<gene>
    <name evidence="4" type="ORF">MATL_G00056030</name>
</gene>
<dbReference type="SMART" id="SM00717">
    <property type="entry name" value="SANT"/>
    <property type="match status" value="2"/>
</dbReference>
<dbReference type="InterPro" id="IPR053078">
    <property type="entry name" value="TTF1-like"/>
</dbReference>
<dbReference type="Gene3D" id="1.10.10.60">
    <property type="entry name" value="Homeodomain-like"/>
    <property type="match status" value="2"/>
</dbReference>
<evidence type="ECO:0000259" key="2">
    <source>
        <dbReference type="PROSITE" id="PS50090"/>
    </source>
</evidence>
<evidence type="ECO:0000259" key="3">
    <source>
        <dbReference type="PROSITE" id="PS51294"/>
    </source>
</evidence>
<feature type="compositionally biased region" description="Basic residues" evidence="1">
    <location>
        <begin position="45"/>
        <end position="55"/>
    </location>
</feature>
<dbReference type="PROSITE" id="PS50090">
    <property type="entry name" value="MYB_LIKE"/>
    <property type="match status" value="2"/>
</dbReference>
<dbReference type="InterPro" id="IPR017930">
    <property type="entry name" value="Myb_dom"/>
</dbReference>
<feature type="domain" description="HTH myb-type" evidence="3">
    <location>
        <begin position="223"/>
        <end position="271"/>
    </location>
</feature>
<dbReference type="PROSITE" id="PS51294">
    <property type="entry name" value="HTH_MYB"/>
    <property type="match status" value="1"/>
</dbReference>
<proteinExistence type="predicted"/>
<dbReference type="OrthoDB" id="5812619at2759"/>
<evidence type="ECO:0000313" key="5">
    <source>
        <dbReference type="Proteomes" id="UP001046870"/>
    </source>
</evidence>
<dbReference type="InterPro" id="IPR009057">
    <property type="entry name" value="Homeodomain-like_sf"/>
</dbReference>
<accession>A0A9D3TH15</accession>
<sequence>MPEVCDVEQSERKKKKKAKKQQGEQKEGAAVPAEPEQEEEEAGKKREKKKKKKEKRHSDQEADVPEEYSWTAPLEESDTGEQPLNAEGLGIHWDAEKEKFIQELKEFIPNVEQRTPRALYKMVKYDLPRFRAFKREGRALRRGRYSSEENRRLVQNVKDFLALTGIDSGTKLFYPSRYPEEKSHIVKMKNQYKFHSRMAAGICRPWHDIYTRGRKIFDEYNHKGRFTEEDDNKLRKLQQLHGNNWMKISELTGRSSHSLELRFSQLAANKGAWTEEELARLTHAVRCYTLWLAEPAGDSLTIRRERLYSKLPWTEVASQVQTRNWSQCRIKWMAILKQKMTAGAQVYRGRKSLEAKIRLIKALHAMNVEDAAEVNWEDLTQAIGDVPPSYVQSKFYKLKVTQVPLWQTMSFGDVIDFLYDKVLPKLEQRLQVCRGHSRDEEGAVSTQQEIFLFSDIFGDESEMNPETESEEEAGSGVRKVCWGQD</sequence>
<dbReference type="AlphaFoldDB" id="A0A9D3TH15"/>
<dbReference type="GO" id="GO:0006363">
    <property type="term" value="P:termination of RNA polymerase I transcription"/>
    <property type="evidence" value="ECO:0007669"/>
    <property type="project" value="TreeGrafter"/>
</dbReference>
<dbReference type="Proteomes" id="UP001046870">
    <property type="component" value="Chromosome 4"/>
</dbReference>
<organism evidence="4 5">
    <name type="scientific">Megalops atlanticus</name>
    <name type="common">Tarpon</name>
    <name type="synonym">Clupea gigantea</name>
    <dbReference type="NCBI Taxonomy" id="7932"/>
    <lineage>
        <taxon>Eukaryota</taxon>
        <taxon>Metazoa</taxon>
        <taxon>Chordata</taxon>
        <taxon>Craniata</taxon>
        <taxon>Vertebrata</taxon>
        <taxon>Euteleostomi</taxon>
        <taxon>Actinopterygii</taxon>
        <taxon>Neopterygii</taxon>
        <taxon>Teleostei</taxon>
        <taxon>Elopiformes</taxon>
        <taxon>Megalopidae</taxon>
        <taxon>Megalops</taxon>
    </lineage>
</organism>
<keyword evidence="5" id="KW-1185">Reference proteome</keyword>
<dbReference type="CDD" id="cd00167">
    <property type="entry name" value="SANT"/>
    <property type="match status" value="2"/>
</dbReference>
<reference evidence="4" key="1">
    <citation type="submission" date="2021-01" db="EMBL/GenBank/DDBJ databases">
        <authorList>
            <person name="Zahm M."/>
            <person name="Roques C."/>
            <person name="Cabau C."/>
            <person name="Klopp C."/>
            <person name="Donnadieu C."/>
            <person name="Jouanno E."/>
            <person name="Lampietro C."/>
            <person name="Louis A."/>
            <person name="Herpin A."/>
            <person name="Echchiki A."/>
            <person name="Berthelot C."/>
            <person name="Parey E."/>
            <person name="Roest-Crollius H."/>
            <person name="Braasch I."/>
            <person name="Postlethwait J."/>
            <person name="Bobe J."/>
            <person name="Montfort J."/>
            <person name="Bouchez O."/>
            <person name="Begum T."/>
            <person name="Mejri S."/>
            <person name="Adams A."/>
            <person name="Chen W.-J."/>
            <person name="Guiguen Y."/>
        </authorList>
    </citation>
    <scope>NUCLEOTIDE SEQUENCE</scope>
    <source>
        <strain evidence="4">YG-15Mar2019-1</strain>
        <tissue evidence="4">Brain</tissue>
    </source>
</reference>
<evidence type="ECO:0000256" key="1">
    <source>
        <dbReference type="SAM" id="MobiDB-lite"/>
    </source>
</evidence>
<dbReference type="GO" id="GO:0005730">
    <property type="term" value="C:nucleolus"/>
    <property type="evidence" value="ECO:0007669"/>
    <property type="project" value="TreeGrafter"/>
</dbReference>
<dbReference type="SUPFAM" id="SSF46689">
    <property type="entry name" value="Homeodomain-like"/>
    <property type="match status" value="2"/>
</dbReference>
<evidence type="ECO:0000313" key="4">
    <source>
        <dbReference type="EMBL" id="KAG7480431.1"/>
    </source>
</evidence>
<feature type="compositionally biased region" description="Acidic residues" evidence="1">
    <location>
        <begin position="462"/>
        <end position="473"/>
    </location>
</feature>
<feature type="region of interest" description="Disordered" evidence="1">
    <location>
        <begin position="462"/>
        <end position="485"/>
    </location>
</feature>